<evidence type="ECO:0000313" key="2">
    <source>
        <dbReference type="EMBL" id="MBU2724870.1"/>
    </source>
</evidence>
<name>A0A8X8GH20_ACIFI</name>
<evidence type="ECO:0000313" key="3">
    <source>
        <dbReference type="Proteomes" id="UP000887300"/>
    </source>
</evidence>
<dbReference type="AlphaFoldDB" id="A0A8X8GH20"/>
<accession>A0A8X8GH20</accession>
<feature type="region of interest" description="Disordered" evidence="1">
    <location>
        <begin position="1"/>
        <end position="20"/>
    </location>
</feature>
<gene>
    <name evidence="2" type="ORF">HF568_17100</name>
</gene>
<dbReference type="EMBL" id="JABBHS010000527">
    <property type="protein sequence ID" value="MBU2724870.1"/>
    <property type="molecule type" value="Genomic_DNA"/>
</dbReference>
<proteinExistence type="predicted"/>
<sequence>MTNVHPFPKRPAPKKHKHNHPATGLAFFVQDPDGESVDVLTMIILAGSMYLNPTDEQPPDDLPTTQLLRTMDGLDAIADAANILVMHARNHPEGFDQGAVDHLVHQGNQAYKVVRKLYDMLPSNDFIISMDSYGPDLMAEYATNAAIVVTTSFALDLLAFYYDPFIKTGKDQRKAMFRNFQGAYQEARDECQSRTKGHEFLIKELSSAHRAMQKAMREQ</sequence>
<dbReference type="RefSeq" id="WP_126605389.1">
    <property type="nucleotide sequence ID" value="NZ_CP134225.1"/>
</dbReference>
<dbReference type="Proteomes" id="UP000887300">
    <property type="component" value="Unassembled WGS sequence"/>
</dbReference>
<feature type="compositionally biased region" description="Basic residues" evidence="1">
    <location>
        <begin position="7"/>
        <end position="20"/>
    </location>
</feature>
<evidence type="ECO:0000256" key="1">
    <source>
        <dbReference type="SAM" id="MobiDB-lite"/>
    </source>
</evidence>
<protein>
    <submittedName>
        <fullName evidence="2">Uncharacterized protein</fullName>
    </submittedName>
</protein>
<comment type="caution">
    <text evidence="2">The sequence shown here is derived from an EMBL/GenBank/DDBJ whole genome shotgun (WGS) entry which is preliminary data.</text>
</comment>
<reference evidence="2" key="1">
    <citation type="journal article" date="2021" name="ISME J.">
        <title>Genomic evolution of the class Acidithiobacillia: deep-branching Proteobacteria living in extreme acidic conditions.</title>
        <authorList>
            <person name="Moya-Beltran A."/>
            <person name="Beard S."/>
            <person name="Rojas-Villalobos C."/>
            <person name="Issotta F."/>
            <person name="Gallardo Y."/>
            <person name="Ulloa R."/>
            <person name="Giaveno A."/>
            <person name="Degli Esposti M."/>
            <person name="Johnson D.B."/>
            <person name="Quatrini R."/>
        </authorList>
    </citation>
    <scope>NUCLEOTIDE SEQUENCE</scope>
    <source>
        <strain evidence="2">DSM 583</strain>
    </source>
</reference>
<organism evidence="2 3">
    <name type="scientific">Acidithiobacillus ferridurans</name>
    <dbReference type="NCBI Taxonomy" id="1232575"/>
    <lineage>
        <taxon>Bacteria</taxon>
        <taxon>Pseudomonadati</taxon>
        <taxon>Pseudomonadota</taxon>
        <taxon>Acidithiobacillia</taxon>
        <taxon>Acidithiobacillales</taxon>
        <taxon>Acidithiobacillaceae</taxon>
        <taxon>Acidithiobacillus</taxon>
    </lineage>
</organism>